<reference evidence="14" key="1">
    <citation type="submission" date="2019-03" db="EMBL/GenBank/DDBJ databases">
        <title>Snf2 controls pulcherriminic acid biosynthesis and connects pigmentation and antifungal activity of the yeast Metschnikowia pulcherrima.</title>
        <authorList>
            <person name="Gore-Lloyd D."/>
            <person name="Sumann I."/>
            <person name="Brachmann A.O."/>
            <person name="Schneeberger K."/>
            <person name="Ortiz-Merino R.A."/>
            <person name="Moreno-Beltran M."/>
            <person name="Schlaefli M."/>
            <person name="Kirner P."/>
            <person name="Santos Kron A."/>
            <person name="Wolfe K.H."/>
            <person name="Piel J."/>
            <person name="Ahrens C.H."/>
            <person name="Henk D."/>
            <person name="Freimoser F.M."/>
        </authorList>
    </citation>
    <scope>NUCLEOTIDE SEQUENCE [LARGE SCALE GENOMIC DNA]</scope>
    <source>
        <strain evidence="14">APC 1.2</strain>
    </source>
</reference>
<dbReference type="PANTHER" id="PTHR10589">
    <property type="entry name" value="UBIQUITIN CARBOXYL-TERMINAL HYDROLASE"/>
    <property type="match status" value="1"/>
</dbReference>
<evidence type="ECO:0000256" key="7">
    <source>
        <dbReference type="PIRNR" id="PIRNR038120"/>
    </source>
</evidence>
<protein>
    <recommendedName>
        <fullName evidence="7 11">Ubiquitin carboxyl-terminal hydrolase</fullName>
        <ecNumber evidence="7 11">3.4.19.12</ecNumber>
    </recommendedName>
</protein>
<comment type="similarity">
    <text evidence="2 7 10 11">Belongs to the peptidase C12 family.</text>
</comment>
<dbReference type="EC" id="3.4.19.12" evidence="7 11"/>
<evidence type="ECO:0000256" key="3">
    <source>
        <dbReference type="ARBA" id="ARBA00022670"/>
    </source>
</evidence>
<dbReference type="Pfam" id="PF01088">
    <property type="entry name" value="Peptidase_C12"/>
    <property type="match status" value="1"/>
</dbReference>
<keyword evidence="5 7" id="KW-0378">Hydrolase</keyword>
<name>A0A4P6XD63_9ASCO</name>
<evidence type="ECO:0000256" key="10">
    <source>
        <dbReference type="PROSITE-ProRule" id="PRU01393"/>
    </source>
</evidence>
<dbReference type="SUPFAM" id="SSF54001">
    <property type="entry name" value="Cysteine proteinases"/>
    <property type="match status" value="1"/>
</dbReference>
<dbReference type="GO" id="GO:0016579">
    <property type="term" value="P:protein deubiquitination"/>
    <property type="evidence" value="ECO:0007669"/>
    <property type="project" value="InterPro"/>
</dbReference>
<dbReference type="InterPro" id="IPR036959">
    <property type="entry name" value="Peptidase_C12_UCH_sf"/>
</dbReference>
<dbReference type="Pfam" id="PF18031">
    <property type="entry name" value="UCH_C"/>
    <property type="match status" value="1"/>
</dbReference>
<evidence type="ECO:0000256" key="11">
    <source>
        <dbReference type="RuleBase" id="RU361215"/>
    </source>
</evidence>
<dbReference type="InterPro" id="IPR038765">
    <property type="entry name" value="Papain-like_cys_pep_sf"/>
</dbReference>
<evidence type="ECO:0000256" key="1">
    <source>
        <dbReference type="ARBA" id="ARBA00000707"/>
    </source>
</evidence>
<keyword evidence="14" id="KW-1185">Reference proteome</keyword>
<keyword evidence="3 7" id="KW-0645">Protease</keyword>
<dbReference type="PRINTS" id="PR00707">
    <property type="entry name" value="UBCTHYDRLASE"/>
</dbReference>
<dbReference type="STRING" id="2163413.A0A4P6XD63"/>
<dbReference type="Gene3D" id="3.40.532.10">
    <property type="entry name" value="Peptidase C12, ubiquitin carboxyl-terminal hydrolase"/>
    <property type="match status" value="1"/>
</dbReference>
<evidence type="ECO:0000259" key="12">
    <source>
        <dbReference type="PROSITE" id="PS52048"/>
    </source>
</evidence>
<dbReference type="AlphaFoldDB" id="A0A4P6XD63"/>
<proteinExistence type="inferred from homology"/>
<comment type="catalytic activity">
    <reaction evidence="1 7 10 11">
        <text>Thiol-dependent hydrolysis of ester, thioester, amide, peptide and isopeptide bonds formed by the C-terminal Gly of ubiquitin (a 76-residue protein attached to proteins as an intracellular targeting signal).</text>
        <dbReference type="EC" id="3.4.19.12"/>
    </reaction>
</comment>
<feature type="domain" description="UCH catalytic" evidence="12">
    <location>
        <begin position="4"/>
        <end position="233"/>
    </location>
</feature>
<evidence type="ECO:0000256" key="8">
    <source>
        <dbReference type="PIRSR" id="PIRSR038120-1"/>
    </source>
</evidence>
<evidence type="ECO:0000313" key="14">
    <source>
        <dbReference type="Proteomes" id="UP000292447"/>
    </source>
</evidence>
<evidence type="ECO:0000256" key="4">
    <source>
        <dbReference type="ARBA" id="ARBA00022786"/>
    </source>
</evidence>
<evidence type="ECO:0000256" key="5">
    <source>
        <dbReference type="ARBA" id="ARBA00022801"/>
    </source>
</evidence>
<organism evidence="13 14">
    <name type="scientific">Metschnikowia aff. pulcherrima</name>
    <dbReference type="NCBI Taxonomy" id="2163413"/>
    <lineage>
        <taxon>Eukaryota</taxon>
        <taxon>Fungi</taxon>
        <taxon>Dikarya</taxon>
        <taxon>Ascomycota</taxon>
        <taxon>Saccharomycotina</taxon>
        <taxon>Pichiomycetes</taxon>
        <taxon>Metschnikowiaceae</taxon>
        <taxon>Metschnikowia</taxon>
    </lineage>
</organism>
<sequence>MSSGWNTIVSDAGVFTELVSRLGVENVQIEELYSIDSASLKALAPIHAVVFLFKYGTVDRDSTAQDLPLDGIYDANYQDSGIFFARQTIQNACATQAVLNSLLNKTDEINIGSELSNILSFATGFDPDMCGDVLSNSDVIREVHNSFSAPKFIDQDDLPRPDVDEKDNGLFHFITYVNINNTIYELDGLKRFPIKHDTLLTPEEFYEKLPDVLQRRISKYAGEIRFSLLAITNDKLQQYQAIGDELSIQQELEKRQRWDRDNKWRRHDYTRLTVQLLKDICGPMSDEEWSKVLLKAREKTMSRTRV</sequence>
<evidence type="ECO:0000256" key="2">
    <source>
        <dbReference type="ARBA" id="ARBA00009326"/>
    </source>
</evidence>
<dbReference type="PROSITE" id="PS52048">
    <property type="entry name" value="UCH_DOMAIN"/>
    <property type="match status" value="1"/>
</dbReference>
<dbReference type="GO" id="GO:0005737">
    <property type="term" value="C:cytoplasm"/>
    <property type="evidence" value="ECO:0007669"/>
    <property type="project" value="TreeGrafter"/>
</dbReference>
<gene>
    <name evidence="13" type="primary">MPUL0A01270</name>
    <name evidence="13" type="ORF">METSCH_A01270</name>
</gene>
<feature type="active site" description="Proton donor" evidence="8 10">
    <location>
        <position position="172"/>
    </location>
</feature>
<evidence type="ECO:0000256" key="6">
    <source>
        <dbReference type="ARBA" id="ARBA00022807"/>
    </source>
</evidence>
<dbReference type="EMBL" id="CP034456">
    <property type="protein sequence ID" value="QBM85507.1"/>
    <property type="molecule type" value="Genomic_DNA"/>
</dbReference>
<dbReference type="Proteomes" id="UP000292447">
    <property type="component" value="Chromosome I"/>
</dbReference>
<accession>A0A4P6XD63</accession>
<feature type="active site" description="Nucleophile" evidence="8 10">
    <location>
        <position position="93"/>
    </location>
</feature>
<evidence type="ECO:0000313" key="13">
    <source>
        <dbReference type="EMBL" id="QBM85507.1"/>
    </source>
</evidence>
<dbReference type="GO" id="GO:0004843">
    <property type="term" value="F:cysteine-type deubiquitinase activity"/>
    <property type="evidence" value="ECO:0007669"/>
    <property type="project" value="UniProtKB-UniRule"/>
</dbReference>
<evidence type="ECO:0000256" key="9">
    <source>
        <dbReference type="PIRSR" id="PIRSR038120-2"/>
    </source>
</evidence>
<dbReference type="PIRSF" id="PIRSF038120">
    <property type="entry name" value="Ubiquitinyl_hydrolase_UCH37"/>
    <property type="match status" value="1"/>
</dbReference>
<dbReference type="InterPro" id="IPR041507">
    <property type="entry name" value="UCH_C"/>
</dbReference>
<dbReference type="PANTHER" id="PTHR10589:SF16">
    <property type="entry name" value="UBIQUITIN CARBOXYL-TERMINAL HYDROLASE ISOZYME L5"/>
    <property type="match status" value="1"/>
</dbReference>
<dbReference type="InterPro" id="IPR017390">
    <property type="entry name" value="Ubiquitinyl_hydrolase_UCH37"/>
</dbReference>
<dbReference type="InterPro" id="IPR001578">
    <property type="entry name" value="Peptidase_C12_UCH"/>
</dbReference>
<keyword evidence="4 7" id="KW-0833">Ubl conjugation pathway</keyword>
<feature type="site" description="Transition state stabilizer" evidence="10">
    <location>
        <position position="87"/>
    </location>
</feature>
<feature type="site" description="Important for enzyme activity" evidence="9 10">
    <location>
        <position position="187"/>
    </location>
</feature>
<keyword evidence="6 7" id="KW-0788">Thiol protease</keyword>
<dbReference type="GO" id="GO:0006511">
    <property type="term" value="P:ubiquitin-dependent protein catabolic process"/>
    <property type="evidence" value="ECO:0007669"/>
    <property type="project" value="UniProtKB-UniRule"/>
</dbReference>